<proteinExistence type="predicted"/>
<name>M3YCP4_MUSPF</name>
<reference evidence="1" key="1">
    <citation type="submission" date="2024-06" db="UniProtKB">
        <authorList>
            <consortium name="Ensembl"/>
        </authorList>
    </citation>
    <scope>IDENTIFICATION</scope>
</reference>
<protein>
    <submittedName>
        <fullName evidence="1">Uncharacterized protein</fullName>
    </submittedName>
</protein>
<dbReference type="InParanoid" id="M3YCP4"/>
<organism evidence="1">
    <name type="scientific">Mustela putorius furo</name>
    <name type="common">European domestic ferret</name>
    <name type="synonym">Mustela furo</name>
    <dbReference type="NCBI Taxonomy" id="9669"/>
    <lineage>
        <taxon>Eukaryota</taxon>
        <taxon>Metazoa</taxon>
        <taxon>Chordata</taxon>
        <taxon>Craniata</taxon>
        <taxon>Vertebrata</taxon>
        <taxon>Euteleostomi</taxon>
        <taxon>Mammalia</taxon>
        <taxon>Eutheria</taxon>
        <taxon>Laurasiatheria</taxon>
        <taxon>Carnivora</taxon>
        <taxon>Caniformia</taxon>
        <taxon>Musteloidea</taxon>
        <taxon>Mustelidae</taxon>
        <taxon>Mustelinae</taxon>
        <taxon>Mustela</taxon>
    </lineage>
</organism>
<dbReference type="HOGENOM" id="CLU_2580062_0_0_1"/>
<dbReference type="EMBL" id="AEYP01065732">
    <property type="status" value="NOT_ANNOTATED_CDS"/>
    <property type="molecule type" value="Genomic_DNA"/>
</dbReference>
<dbReference type="AlphaFoldDB" id="M3YCP4"/>
<evidence type="ECO:0000313" key="1">
    <source>
        <dbReference type="Ensembl" id="ENSMPUP00000009101.1"/>
    </source>
</evidence>
<dbReference type="Ensembl" id="ENSMPUT00000009254.1">
    <property type="protein sequence ID" value="ENSMPUP00000009101.1"/>
    <property type="gene ID" value="ENSMPUG00000009178.1"/>
</dbReference>
<sequence>PLVSIGPSVSITSQSQCMRTQSTSFHPKCIKELMILLMKLQINEVRALAMLTGPLNFKIDADAPRMDSFISTILAVGNSTN</sequence>
<accession>M3YCP4</accession>